<name>A0ABY6FYN9_9MICO</name>
<dbReference type="Gene3D" id="3.90.950.20">
    <property type="entry name" value="CinA-like"/>
    <property type="match status" value="1"/>
</dbReference>
<protein>
    <submittedName>
        <fullName evidence="2">CinA family protein</fullName>
    </submittedName>
</protein>
<dbReference type="RefSeq" id="WP_263592752.1">
    <property type="nucleotide sequence ID" value="NZ_CP107020.1"/>
</dbReference>
<dbReference type="NCBIfam" id="TIGR00199">
    <property type="entry name" value="PncC_domain"/>
    <property type="match status" value="1"/>
</dbReference>
<evidence type="ECO:0000313" key="2">
    <source>
        <dbReference type="EMBL" id="UYG15538.1"/>
    </source>
</evidence>
<feature type="domain" description="CinA C-terminal" evidence="1">
    <location>
        <begin position="17"/>
        <end position="168"/>
    </location>
</feature>
<evidence type="ECO:0000313" key="3">
    <source>
        <dbReference type="Proteomes" id="UP001164305"/>
    </source>
</evidence>
<gene>
    <name evidence="2" type="ORF">BRM3_07710</name>
</gene>
<dbReference type="Proteomes" id="UP001164305">
    <property type="component" value="Chromosome"/>
</dbReference>
<dbReference type="InterPro" id="IPR008136">
    <property type="entry name" value="CinA_C"/>
</dbReference>
<dbReference type="EMBL" id="CP107020">
    <property type="protein sequence ID" value="UYG15538.1"/>
    <property type="molecule type" value="Genomic_DNA"/>
</dbReference>
<organism evidence="2 3">
    <name type="scientific">Brachybacterium huguangmaarense</name>
    <dbReference type="NCBI Taxonomy" id="1652028"/>
    <lineage>
        <taxon>Bacteria</taxon>
        <taxon>Bacillati</taxon>
        <taxon>Actinomycetota</taxon>
        <taxon>Actinomycetes</taxon>
        <taxon>Micrococcales</taxon>
        <taxon>Dermabacteraceae</taxon>
        <taxon>Brachybacterium</taxon>
    </lineage>
</organism>
<evidence type="ECO:0000259" key="1">
    <source>
        <dbReference type="Pfam" id="PF02464"/>
    </source>
</evidence>
<sequence>MTWAARAFAEDGIDPRAARIVAHATESGRTLATGESLTGGALVSGLVDVPGASRCVVGGAVCYSLAAKTRLLGVDADVLAATGAVTAEVAAAMARGALRAYDADLAVSTTGVAGPGPDERGIGQGTVFVALADAAWGTVDVRELHLVGDRAEVRRQTVDAGLALFDEALAQVRDDGRS</sequence>
<proteinExistence type="predicted"/>
<reference evidence="2" key="1">
    <citation type="submission" date="2022-10" db="EMBL/GenBank/DDBJ databases">
        <title>Whole-Genome Sequencing of Brachybacterium huguangmaarense BRM-3, Isolated from Betula schmidtii.</title>
        <authorList>
            <person name="Haam D."/>
        </authorList>
    </citation>
    <scope>NUCLEOTIDE SEQUENCE</scope>
    <source>
        <strain evidence="2">BRM-3</strain>
    </source>
</reference>
<accession>A0ABY6FYN9</accession>
<dbReference type="InterPro" id="IPR036653">
    <property type="entry name" value="CinA-like_C"/>
</dbReference>
<dbReference type="Pfam" id="PF02464">
    <property type="entry name" value="CinA"/>
    <property type="match status" value="1"/>
</dbReference>
<dbReference type="SUPFAM" id="SSF142433">
    <property type="entry name" value="CinA-like"/>
    <property type="match status" value="1"/>
</dbReference>
<keyword evidence="3" id="KW-1185">Reference proteome</keyword>